<dbReference type="HOGENOM" id="CLU_441265_0_0_0"/>
<protein>
    <submittedName>
        <fullName evidence="1">Methylaspartate mutase</fullName>
    </submittedName>
</protein>
<dbReference type="STRING" id="661478.OP10G_4050"/>
<dbReference type="Proteomes" id="UP000027982">
    <property type="component" value="Chromosome"/>
</dbReference>
<organism evidence="1 2">
    <name type="scientific">Fimbriimonas ginsengisoli Gsoil 348</name>
    <dbReference type="NCBI Taxonomy" id="661478"/>
    <lineage>
        <taxon>Bacteria</taxon>
        <taxon>Bacillati</taxon>
        <taxon>Armatimonadota</taxon>
        <taxon>Fimbriimonadia</taxon>
        <taxon>Fimbriimonadales</taxon>
        <taxon>Fimbriimonadaceae</taxon>
        <taxon>Fimbriimonas</taxon>
    </lineage>
</organism>
<dbReference type="Pfam" id="PF13941">
    <property type="entry name" value="MutL"/>
    <property type="match status" value="1"/>
</dbReference>
<dbReference type="OrthoDB" id="9769453at2"/>
<keyword evidence="2" id="KW-1185">Reference proteome</keyword>
<sequence length="621" mass="67602">MSNDIRRIVATDCGSTTTKAILIERNDTTGEYRLVARGEAPTTVERPFEDVTLGVMNSITELEEITETTVPAGFSAGRRVLLRDGRVWRQLKQGNRDTSNVGGPLDSSDLYVSTSSAGGGLQMMVAGVVKAMSAESAERAALGAGAILMDTLSVDDGRRDYQKVERLRQLRPDIILMSGGTDGGTKAHLIEMAEVVRRADPKPRFGDMKLPIIYAGNKDAAEDVGKVLGESIQLQVVANLRPTLDRENLGPAREEIHEMFLEHVMQQAPGYSKLLEWTSEEVMATPNAVGKLLKEYAENEKINVLGVDIGGATTDVFSVFLAPTGERIYNRTVSANLGMSYSICNVLKEAGVENIARWLPFEIDPAEVRNRLRNKMIRPTTIPQTYEDLLIEHAVSREALRLAFEHHKSLARGLTGSAQQRDVGQIFDQQASGQTLVKMMELDMVIGSGGVLSHAPRRAQSALMMMDAYQPEGVTMLTVDSIFMMPHLGVLSEHLYEAAKQVFERDCIVKCGHCVAPVGAGKEGEPMVTITGDGINETANVGDLKVIPCGVGEFKNVTITPTKNFDVGEGKGKARTARLEGGTVGIIIDARGRPFSVDLSTPNRVQKLRSWLQAFGLPLPK</sequence>
<reference evidence="1" key="1">
    <citation type="journal article" date="2014" name="PLoS ONE">
        <title>The first complete genome sequence of the class fimbriimonadia in the phylum armatimonadetes.</title>
        <authorList>
            <person name="Hu Z.Y."/>
            <person name="Wang Y.Z."/>
            <person name="Im W.T."/>
            <person name="Wang S.Y."/>
            <person name="Zhao G.P."/>
            <person name="Zheng H.J."/>
            <person name="Quan Z.X."/>
        </authorList>
    </citation>
    <scope>NUCLEOTIDE SEQUENCE [LARGE SCALE GENOMIC DNA]</scope>
    <source>
        <strain evidence="1">Gsoil 348</strain>
    </source>
</reference>
<evidence type="ECO:0000313" key="2">
    <source>
        <dbReference type="Proteomes" id="UP000027982"/>
    </source>
</evidence>
<proteinExistence type="predicted"/>
<dbReference type="AlphaFoldDB" id="A0A068NV56"/>
<gene>
    <name evidence="1" type="ORF">OP10G_4050</name>
</gene>
<dbReference type="KEGG" id="fgi:OP10G_4050"/>
<reference evidence="1" key="2">
    <citation type="submission" date="2014-01" db="EMBL/GenBank/DDBJ databases">
        <authorList>
            <person name="Hu Z.-Y."/>
            <person name="Wang Y.-Z."/>
            <person name="Im W.-T."/>
            <person name="Wang S.-Y."/>
            <person name="Zhao G.-P."/>
            <person name="Zheng H.-J."/>
            <person name="Quan Z.-X."/>
        </authorList>
    </citation>
    <scope>NUCLEOTIDE SEQUENCE</scope>
    <source>
        <strain evidence="1">Gsoil 348</strain>
    </source>
</reference>
<name>A0A068NV56_FIMGI</name>
<evidence type="ECO:0000313" key="1">
    <source>
        <dbReference type="EMBL" id="AIE87418.1"/>
    </source>
</evidence>
<dbReference type="EMBL" id="CP007139">
    <property type="protein sequence ID" value="AIE87418.1"/>
    <property type="molecule type" value="Genomic_DNA"/>
</dbReference>
<dbReference type="RefSeq" id="WP_025228683.1">
    <property type="nucleotide sequence ID" value="NZ_CP007139.1"/>
</dbReference>
<accession>A0A068NV56</accession>
<dbReference type="eggNOG" id="COG1070">
    <property type="taxonomic scope" value="Bacteria"/>
</dbReference>
<dbReference type="InterPro" id="IPR006230">
    <property type="entry name" value="MutL"/>
</dbReference>